<dbReference type="GO" id="GO:0047617">
    <property type="term" value="F:fatty acyl-CoA hydrolase activity"/>
    <property type="evidence" value="ECO:0007669"/>
    <property type="project" value="InterPro"/>
</dbReference>
<dbReference type="CDD" id="cd03444">
    <property type="entry name" value="Thioesterase_II_repeat1"/>
    <property type="match status" value="1"/>
</dbReference>
<evidence type="ECO:0000256" key="1">
    <source>
        <dbReference type="ARBA" id="ARBA00006538"/>
    </source>
</evidence>
<keyword evidence="4" id="KW-0443">Lipid metabolism</keyword>
<dbReference type="Gene3D" id="2.40.160.210">
    <property type="entry name" value="Acyl-CoA thioesterase, double hotdog domain"/>
    <property type="match status" value="1"/>
</dbReference>
<sequence>MADGSIPAHDDAAGDTNTAPFNARTLELREVGPDTFLSVDLWQPLGNRGVFGGQVIGQALAAAAKTVDGPYQCNSLHCYFLAAGVNTEMIAYEVRRIRQGTSYSTRVVMAKQSGRIIFVAMASFQRPEASPLDHQYAMPDVPGPEALISQEERLRRRQARLSSVVIDQSKIDEYSMLPVEARTVPTPAEQRGLPVNAVWLRARGDMSGLGHVHHQSMLAYASDFALLGSTARPYHMDRPGSRYQLSMMVSLDHTIWFHAPFRADEWLLYVIESPRAASGRGLGVGRIYSRDGVLVASTAQEGVVRGTDRETDHQTFEFVKSLAHAPKL</sequence>
<dbReference type="GO" id="GO:0009062">
    <property type="term" value="P:fatty acid catabolic process"/>
    <property type="evidence" value="ECO:0007669"/>
    <property type="project" value="TreeGrafter"/>
</dbReference>
<dbReference type="CDD" id="cd03445">
    <property type="entry name" value="Thioesterase_II_repeat2"/>
    <property type="match status" value="1"/>
</dbReference>
<dbReference type="InterPro" id="IPR042171">
    <property type="entry name" value="Acyl-CoA_hotdog"/>
</dbReference>
<evidence type="ECO:0000259" key="6">
    <source>
        <dbReference type="Pfam" id="PF13622"/>
    </source>
</evidence>
<protein>
    <submittedName>
        <fullName evidence="7">Acyl-CoA thioesterase</fullName>
        <ecNumber evidence="7">3.1.2.2</ecNumber>
    </submittedName>
</protein>
<evidence type="ECO:0000313" key="8">
    <source>
        <dbReference type="Proteomes" id="UP001143981"/>
    </source>
</evidence>
<dbReference type="GO" id="GO:0005782">
    <property type="term" value="C:peroxisomal matrix"/>
    <property type="evidence" value="ECO:0007669"/>
    <property type="project" value="TreeGrafter"/>
</dbReference>
<dbReference type="InterPro" id="IPR049449">
    <property type="entry name" value="TesB_ACOT8-like_N"/>
</dbReference>
<dbReference type="InterPro" id="IPR029069">
    <property type="entry name" value="HotDog_dom_sf"/>
</dbReference>
<dbReference type="SUPFAM" id="SSF54637">
    <property type="entry name" value="Thioesterase/thiol ester dehydrase-isomerase"/>
    <property type="match status" value="2"/>
</dbReference>
<comment type="caution">
    <text evidence="7">The sequence shown here is derived from an EMBL/GenBank/DDBJ whole genome shotgun (WGS) entry which is preliminary data.</text>
</comment>
<reference evidence="7" key="1">
    <citation type="submission" date="2022-07" db="EMBL/GenBank/DDBJ databases">
        <title>Phylogenomic reconstructions and comparative analyses of Kickxellomycotina fungi.</title>
        <authorList>
            <person name="Reynolds N.K."/>
            <person name="Stajich J.E."/>
            <person name="Barry K."/>
            <person name="Grigoriev I.V."/>
            <person name="Crous P."/>
            <person name="Smith M.E."/>
        </authorList>
    </citation>
    <scope>NUCLEOTIDE SEQUENCE</scope>
    <source>
        <strain evidence="7">BCRC 34381</strain>
    </source>
</reference>
<comment type="similarity">
    <text evidence="1">Belongs to the C/M/P thioester hydrolase family.</text>
</comment>
<evidence type="ECO:0000256" key="3">
    <source>
        <dbReference type="ARBA" id="ARBA00022801"/>
    </source>
</evidence>
<evidence type="ECO:0000313" key="7">
    <source>
        <dbReference type="EMBL" id="KAJ1735203.1"/>
    </source>
</evidence>
<gene>
    <name evidence="7" type="primary">TES1</name>
    <name evidence="7" type="ORF">LPJ61_000661</name>
</gene>
<dbReference type="InterPro" id="IPR003703">
    <property type="entry name" value="Acyl_CoA_thio"/>
</dbReference>
<feature type="domain" description="Acyl-CoA thioesterase 2 C-terminal" evidence="5">
    <location>
        <begin position="179"/>
        <end position="303"/>
    </location>
</feature>
<comment type="subunit">
    <text evidence="2">Homotetramer.</text>
</comment>
<dbReference type="GO" id="GO:0006637">
    <property type="term" value="P:acyl-CoA metabolic process"/>
    <property type="evidence" value="ECO:0007669"/>
    <property type="project" value="InterPro"/>
</dbReference>
<dbReference type="Pfam" id="PF13622">
    <property type="entry name" value="4HBT_3"/>
    <property type="match status" value="1"/>
</dbReference>
<keyword evidence="8" id="KW-1185">Reference proteome</keyword>
<proteinExistence type="inferred from homology"/>
<dbReference type="FunFam" id="2.40.160.210:FF:000001">
    <property type="entry name" value="Acyl-CoA thioesterase II"/>
    <property type="match status" value="1"/>
</dbReference>
<evidence type="ECO:0000259" key="5">
    <source>
        <dbReference type="Pfam" id="PF02551"/>
    </source>
</evidence>
<evidence type="ECO:0000256" key="2">
    <source>
        <dbReference type="ARBA" id="ARBA00011881"/>
    </source>
</evidence>
<name>A0A9W7YBC7_9FUNG</name>
<dbReference type="AlphaFoldDB" id="A0A9W7YBC7"/>
<dbReference type="PANTHER" id="PTHR11066:SF34">
    <property type="entry name" value="ACYL-COENZYME A THIOESTERASE 8"/>
    <property type="match status" value="1"/>
</dbReference>
<organism evidence="7 8">
    <name type="scientific">Coemansia biformis</name>
    <dbReference type="NCBI Taxonomy" id="1286918"/>
    <lineage>
        <taxon>Eukaryota</taxon>
        <taxon>Fungi</taxon>
        <taxon>Fungi incertae sedis</taxon>
        <taxon>Zoopagomycota</taxon>
        <taxon>Kickxellomycotina</taxon>
        <taxon>Kickxellomycetes</taxon>
        <taxon>Kickxellales</taxon>
        <taxon>Kickxellaceae</taxon>
        <taxon>Coemansia</taxon>
    </lineage>
</organism>
<dbReference type="Proteomes" id="UP001143981">
    <property type="component" value="Unassembled WGS sequence"/>
</dbReference>
<dbReference type="InterPro" id="IPR025652">
    <property type="entry name" value="TesB_C"/>
</dbReference>
<keyword evidence="3 7" id="KW-0378">Hydrolase</keyword>
<dbReference type="PANTHER" id="PTHR11066">
    <property type="entry name" value="ACYL-COA THIOESTERASE"/>
    <property type="match status" value="1"/>
</dbReference>
<feature type="domain" description="Acyl-CoA thioesterase-like N-terminal HotDog" evidence="6">
    <location>
        <begin position="42"/>
        <end position="125"/>
    </location>
</feature>
<evidence type="ECO:0000256" key="4">
    <source>
        <dbReference type="ARBA" id="ARBA00023098"/>
    </source>
</evidence>
<dbReference type="EC" id="3.1.2.2" evidence="7"/>
<dbReference type="Pfam" id="PF02551">
    <property type="entry name" value="Acyl_CoA_thio"/>
    <property type="match status" value="1"/>
</dbReference>
<accession>A0A9W7YBC7</accession>
<dbReference type="EMBL" id="JANBOI010000036">
    <property type="protein sequence ID" value="KAJ1735203.1"/>
    <property type="molecule type" value="Genomic_DNA"/>
</dbReference>
<dbReference type="OrthoDB" id="68328at2759"/>